<dbReference type="EMBL" id="JAGFBR010000013">
    <property type="protein sequence ID" value="KAH0456527.1"/>
    <property type="molecule type" value="Genomic_DNA"/>
</dbReference>
<gene>
    <name evidence="1" type="ORF">IEQ34_014434</name>
</gene>
<accession>A0AAV7GLZ2</accession>
<sequence length="68" mass="8014">MIRGECRDNLSLHYVHCIIQAINISSIHSTVLLVDSMNMHIEDQFVMIIKTLSHCVHKRCIRFNFQIF</sequence>
<evidence type="ECO:0000313" key="2">
    <source>
        <dbReference type="Proteomes" id="UP000775213"/>
    </source>
</evidence>
<keyword evidence="2" id="KW-1185">Reference proteome</keyword>
<organism evidence="1 2">
    <name type="scientific">Dendrobium chrysotoxum</name>
    <name type="common">Orchid</name>
    <dbReference type="NCBI Taxonomy" id="161865"/>
    <lineage>
        <taxon>Eukaryota</taxon>
        <taxon>Viridiplantae</taxon>
        <taxon>Streptophyta</taxon>
        <taxon>Embryophyta</taxon>
        <taxon>Tracheophyta</taxon>
        <taxon>Spermatophyta</taxon>
        <taxon>Magnoliopsida</taxon>
        <taxon>Liliopsida</taxon>
        <taxon>Asparagales</taxon>
        <taxon>Orchidaceae</taxon>
        <taxon>Epidendroideae</taxon>
        <taxon>Malaxideae</taxon>
        <taxon>Dendrobiinae</taxon>
        <taxon>Dendrobium</taxon>
    </lineage>
</organism>
<reference evidence="1 2" key="1">
    <citation type="journal article" date="2021" name="Hortic Res">
        <title>Chromosome-scale assembly of the Dendrobium chrysotoxum genome enhances the understanding of orchid evolution.</title>
        <authorList>
            <person name="Zhang Y."/>
            <person name="Zhang G.Q."/>
            <person name="Zhang D."/>
            <person name="Liu X.D."/>
            <person name="Xu X.Y."/>
            <person name="Sun W.H."/>
            <person name="Yu X."/>
            <person name="Zhu X."/>
            <person name="Wang Z.W."/>
            <person name="Zhao X."/>
            <person name="Zhong W.Y."/>
            <person name="Chen H."/>
            <person name="Yin W.L."/>
            <person name="Huang T."/>
            <person name="Niu S.C."/>
            <person name="Liu Z.J."/>
        </authorList>
    </citation>
    <scope>NUCLEOTIDE SEQUENCE [LARGE SCALE GENOMIC DNA]</scope>
    <source>
        <strain evidence="1">Lindl</strain>
    </source>
</reference>
<evidence type="ECO:0000313" key="1">
    <source>
        <dbReference type="EMBL" id="KAH0456527.1"/>
    </source>
</evidence>
<dbReference type="Proteomes" id="UP000775213">
    <property type="component" value="Unassembled WGS sequence"/>
</dbReference>
<protein>
    <submittedName>
        <fullName evidence="1">Uncharacterized protein</fullName>
    </submittedName>
</protein>
<comment type="caution">
    <text evidence="1">The sequence shown here is derived from an EMBL/GenBank/DDBJ whole genome shotgun (WGS) entry which is preliminary data.</text>
</comment>
<name>A0AAV7GLZ2_DENCH</name>
<dbReference type="AlphaFoldDB" id="A0AAV7GLZ2"/>
<proteinExistence type="predicted"/>